<feature type="coiled-coil region" evidence="4">
    <location>
        <begin position="299"/>
        <end position="358"/>
    </location>
</feature>
<dbReference type="Pfam" id="PF07926">
    <property type="entry name" value="TPR_MLP1_2"/>
    <property type="match status" value="1"/>
</dbReference>
<organism evidence="9 10">
    <name type="scientific">Zostera marina</name>
    <name type="common">Eelgrass</name>
    <dbReference type="NCBI Taxonomy" id="29655"/>
    <lineage>
        <taxon>Eukaryota</taxon>
        <taxon>Viridiplantae</taxon>
        <taxon>Streptophyta</taxon>
        <taxon>Embryophyta</taxon>
        <taxon>Tracheophyta</taxon>
        <taxon>Spermatophyta</taxon>
        <taxon>Magnoliopsida</taxon>
        <taxon>Liliopsida</taxon>
        <taxon>Zosteraceae</taxon>
        <taxon>Zostera</taxon>
    </lineage>
</organism>
<evidence type="ECO:0000313" key="10">
    <source>
        <dbReference type="Proteomes" id="UP000036987"/>
    </source>
</evidence>
<evidence type="ECO:0000256" key="2">
    <source>
        <dbReference type="ARBA" id="ARBA00023054"/>
    </source>
</evidence>
<proteinExistence type="predicted"/>
<comment type="caution">
    <text evidence="9">The sequence shown here is derived from an EMBL/GenBank/DDBJ whole genome shotgun (WGS) entry which is preliminary data.</text>
</comment>
<keyword evidence="3" id="KW-0539">Nucleus</keyword>
<evidence type="ECO:0000256" key="4">
    <source>
        <dbReference type="SAM" id="Coils"/>
    </source>
</evidence>
<dbReference type="PANTHER" id="PTHR18898">
    <property type="entry name" value="NUCLEOPROTEIN TPR-RELATED"/>
    <property type="match status" value="1"/>
</dbReference>
<feature type="compositionally biased region" description="Polar residues" evidence="5">
    <location>
        <begin position="1929"/>
        <end position="1938"/>
    </location>
</feature>
<dbReference type="EMBL" id="LFYR01001802">
    <property type="protein sequence ID" value="KMZ59358.1"/>
    <property type="molecule type" value="Genomic_DNA"/>
</dbReference>
<reference evidence="10" key="1">
    <citation type="journal article" date="2016" name="Nature">
        <title>The genome of the seagrass Zostera marina reveals angiosperm adaptation to the sea.</title>
        <authorList>
            <person name="Olsen J.L."/>
            <person name="Rouze P."/>
            <person name="Verhelst B."/>
            <person name="Lin Y.-C."/>
            <person name="Bayer T."/>
            <person name="Collen J."/>
            <person name="Dattolo E."/>
            <person name="De Paoli E."/>
            <person name="Dittami S."/>
            <person name="Maumus F."/>
            <person name="Michel G."/>
            <person name="Kersting A."/>
            <person name="Lauritano C."/>
            <person name="Lohaus R."/>
            <person name="Toepel M."/>
            <person name="Tonon T."/>
            <person name="Vanneste K."/>
            <person name="Amirebrahimi M."/>
            <person name="Brakel J."/>
            <person name="Bostroem C."/>
            <person name="Chovatia M."/>
            <person name="Grimwood J."/>
            <person name="Jenkins J.W."/>
            <person name="Jueterbock A."/>
            <person name="Mraz A."/>
            <person name="Stam W.T."/>
            <person name="Tice H."/>
            <person name="Bornberg-Bauer E."/>
            <person name="Green P.J."/>
            <person name="Pearson G.A."/>
            <person name="Procaccini G."/>
            <person name="Duarte C.M."/>
            <person name="Schmutz J."/>
            <person name="Reusch T.B.H."/>
            <person name="Van de Peer Y."/>
        </authorList>
    </citation>
    <scope>NUCLEOTIDE SEQUENCE [LARGE SCALE GENOMIC DNA]</scope>
    <source>
        <strain evidence="10">cv. Finnish</strain>
    </source>
</reference>
<dbReference type="Pfam" id="PF25481">
    <property type="entry name" value="Nucleoprot-TPR"/>
    <property type="match status" value="1"/>
</dbReference>
<feature type="region of interest" description="Disordered" evidence="5">
    <location>
        <begin position="1904"/>
        <end position="2003"/>
    </location>
</feature>
<feature type="domain" description="Nucleoprotein TPR/MLP1-2" evidence="6">
    <location>
        <begin position="1047"/>
        <end position="1174"/>
    </location>
</feature>
<dbReference type="InterPro" id="IPR057577">
    <property type="entry name" value="Nucleoprot-TPR/MLP1_dom"/>
</dbReference>
<evidence type="ECO:0000259" key="7">
    <source>
        <dbReference type="Pfam" id="PF25481"/>
    </source>
</evidence>
<feature type="coiled-coil region" evidence="4">
    <location>
        <begin position="39"/>
        <end position="80"/>
    </location>
</feature>
<feature type="compositionally biased region" description="Polar residues" evidence="5">
    <location>
        <begin position="1747"/>
        <end position="1769"/>
    </location>
</feature>
<feature type="coiled-coil region" evidence="4">
    <location>
        <begin position="488"/>
        <end position="515"/>
    </location>
</feature>
<feature type="coiled-coil region" evidence="4">
    <location>
        <begin position="137"/>
        <end position="185"/>
    </location>
</feature>
<feature type="coiled-coil region" evidence="4">
    <location>
        <begin position="1143"/>
        <end position="1170"/>
    </location>
</feature>
<dbReference type="OMA" id="TLCEQQE"/>
<dbReference type="GO" id="GO:0006406">
    <property type="term" value="P:mRNA export from nucleus"/>
    <property type="evidence" value="ECO:0000318"/>
    <property type="project" value="GO_Central"/>
</dbReference>
<feature type="compositionally biased region" description="Polar residues" evidence="5">
    <location>
        <begin position="1947"/>
        <end position="1966"/>
    </location>
</feature>
<dbReference type="Proteomes" id="UP000036987">
    <property type="component" value="Unassembled WGS sequence"/>
</dbReference>
<dbReference type="InterPro" id="IPR057974">
    <property type="entry name" value="NUA/TPR/MLP1-2-like_dom"/>
</dbReference>
<keyword evidence="2 4" id="KW-0175">Coiled coil</keyword>
<feature type="domain" description="NUA/TPR/MLP1-2-like" evidence="8">
    <location>
        <begin position="495"/>
        <end position="589"/>
    </location>
</feature>
<dbReference type="OrthoDB" id="343070at2759"/>
<dbReference type="Pfam" id="PF25785">
    <property type="entry name" value="TPR"/>
    <property type="match status" value="1"/>
</dbReference>
<evidence type="ECO:0000256" key="5">
    <source>
        <dbReference type="SAM" id="MobiDB-lite"/>
    </source>
</evidence>
<feature type="coiled-coil region" evidence="4">
    <location>
        <begin position="690"/>
        <end position="717"/>
    </location>
</feature>
<feature type="region of interest" description="Disordered" evidence="5">
    <location>
        <begin position="1818"/>
        <end position="1840"/>
    </location>
</feature>
<feature type="compositionally biased region" description="Low complexity" evidence="5">
    <location>
        <begin position="1967"/>
        <end position="1988"/>
    </location>
</feature>
<feature type="compositionally biased region" description="Basic and acidic residues" evidence="5">
    <location>
        <begin position="1818"/>
        <end position="1828"/>
    </location>
</feature>
<comment type="subcellular location">
    <subcellularLocation>
        <location evidence="1">Nucleus</location>
    </subcellularLocation>
</comment>
<feature type="coiled-coil region" evidence="4">
    <location>
        <begin position="1439"/>
        <end position="1515"/>
    </location>
</feature>
<feature type="region of interest" description="Disordered" evidence="5">
    <location>
        <begin position="1713"/>
        <end position="1782"/>
    </location>
</feature>
<dbReference type="GO" id="GO:0006606">
    <property type="term" value="P:protein import into nucleus"/>
    <property type="evidence" value="ECO:0007669"/>
    <property type="project" value="InterPro"/>
</dbReference>
<evidence type="ECO:0000256" key="1">
    <source>
        <dbReference type="ARBA" id="ARBA00004123"/>
    </source>
</evidence>
<sequence length="2003" mass="228774">MPLFLTEEEFRICSNDPLLLASKADEFIISLRRQLDTSIAQADAASVNAEQTYNVLEQRYASLSAEIGRVQAENEELVSDAEKKAKELAEVWSLKLGNEAVLVSKDGEIERLKVEVLELHKSKRQLLEVTGQKDEEIEEKNATIQSYLDKIVKLTEDAKKKEGSLHDIESEMARCEATCSRLSQEKELIEKHNIWLNDELNGKINSLSEHRKMYIDFEEDMTNKLADVERNFNDSSRSLRQSEEKSQEYLAKITSLEEELLTNKNTLVISEERSMSELSTVSKLVELYKESSEEWSKKAEGLEGVIKALESHLLQVENDYKDKLEKEFSARKEFEKDANDMKVKLQKYEIEFEKAKTSSETKLLQLSKIDCGINMDDMLTDESKFDSQNEYSCLVAPKAPMGISGTALAASLLRDGLTLVKMYEKYHEAADALRQERWGRKHAESILERVLQEIEQKAETIFEEREHEKMVESYSSLNQKLQLSLIQAEKYESSLRTLKAELKKHDREHVIAKKEICDLQKQITVLLKECRDAQISCGVSGQDFPHGVFTTISSESHHSCNINDLTFKNIAELVEQNSYLRNLVHNLSNVEQTQIVELKKNFEIDLQKTNETSANKVEAVLKRCEEKDHMIESLYGSVAMYKRLYDEQSKIPSSDSQSTRSVPVTSAIGEGKQDILYLLKGSQESAKLAHNNLAQLNKSLEEDLTKSRSEAMEMRIEHDKIKMEAKFAQEKSDRFMKDLEYQRDEANGVRARNVELSQLLLEYQRKFRESSDLLRASEDLSRKLSVEISVLKNEKEIIKNAEKRAIDEVISLSERVQRVQSSLDIIHSVEEVREESRLMERSKHESHLREIEEEWANMKKELQEERDYVRILKSERQRVEEDLKNQVEQIRKELSDSVCAVSFAETRAAVAEARLFDSEKLLKSSNKVVDNDGLHTDSACTINEGNVDLCKLRDEMEKLKEETCASKNHMIQYKEIALTNELALKQIELAQQEFKAEAEKVKSALESELLSSKANYSDLQNQLILKSAEALSAIADKENAFITTANEITNLKEECLLKTSKILELETEKYSLKEAIEAEHERWSSAQTNYERQVILQSETIHELNKTSVTQAALQDELKELHKYSESLKIENEKLNAFWQSEKSILLSSKEEAERKYAETEEQNKILHDHLEALHVKLGDKVLTSTAGSTAFDSTGDSKLQNVINYLRHAKEIANTEVMLLRQEKLRLQSQLESALKASEKAEALLQSDRENAKAISFTDDEFKALQFQVREINLLRESNAQLREENKHNILDCQKLREIMEKNKLDSAQLFNEKDVALDGCEKEITTLKEIKRQLEDKNQELLAKLKNIDILEYERMKHDIKQYEVKLKERESEIEILKNRLLEKEDSISNFERELAKYRDQVEQQQKKISDSLQIEKTVNVELERHKKITFQFKKKMLNLTKEKEGLSNENQNLQKQLEDYKSSKKSDSQMANEDAIKVMEKDTRIQILEKTLERERDVLRKEKEINKKEKAKHLKTENTVIQHVQKIWQERKKLLEEIRLYKLSVCNVLEGIGITANQLPVECGLDEQTAAYLFTVSNFDETVNVTHSDGINVCQLVSDSSSVDAASDKTDKLFSQPASGVVSHPDKPCEVKEKTFPKMTTDPRKTVRRIIRPRLEKSEDLPLDSETLDMDSFTAMEVKVGEPHEEPPTASSLSRKRIASSSVEMKEEIVFQREPVPEPEELPRKKSKVSESLLDATEKDGVPSQENVTILSSSENIHDNTVSQLHEASEEGKGIENIGKEEKLEVSLIGLQEASDPMIGSKSNETDEVVNEFETISKGDEESHEQQPMILSDDDREEGELALTDQEVQLEEEFQSGQGESISVDVAGIDSLETAVVEETYVEDVNEVKLDDEIVEVSDKILNSGDRSSVDHESSNITVDKAITEQLPQSTAIQSDESKAGSGDRSNTILDSGNQNSLPRQALTSTSVRGSGRTSRGRGYISGGRKPVRGRGRTNDRKQG</sequence>
<keyword evidence="10" id="KW-1185">Reference proteome</keyword>
<name>A0A0K9NRY3_ZOSMR</name>
<accession>A0A0K9NRY3</accession>
<dbReference type="STRING" id="29655.A0A0K9NRY3"/>
<evidence type="ECO:0000313" key="9">
    <source>
        <dbReference type="EMBL" id="KMZ59358.1"/>
    </source>
</evidence>
<dbReference type="InterPro" id="IPR012929">
    <property type="entry name" value="Nucleoprot-TPR/MLP1-2_dom"/>
</dbReference>
<feature type="coiled-coil region" evidence="4">
    <location>
        <begin position="984"/>
        <end position="1022"/>
    </location>
</feature>
<evidence type="ECO:0000259" key="8">
    <source>
        <dbReference type="Pfam" id="PF25785"/>
    </source>
</evidence>
<protein>
    <submittedName>
        <fullName evidence="9">Nuclear-pore anchor</fullName>
    </submittedName>
</protein>
<feature type="coiled-coil region" evidence="4">
    <location>
        <begin position="841"/>
        <end position="896"/>
    </location>
</feature>
<gene>
    <name evidence="9" type="ORF">ZOSMA_69G00560</name>
</gene>
<feature type="domain" description="Nucleoprotein TPR/MPL1" evidence="7">
    <location>
        <begin position="170"/>
        <end position="248"/>
    </location>
</feature>
<feature type="coiled-coil region" evidence="4">
    <location>
        <begin position="1319"/>
        <end position="1410"/>
    </location>
</feature>
<feature type="compositionally biased region" description="Basic and acidic residues" evidence="5">
    <location>
        <begin position="1770"/>
        <end position="1782"/>
    </location>
</feature>
<dbReference type="PANTHER" id="PTHR18898:SF2">
    <property type="entry name" value="NUCLEOPROTEIN TPR"/>
    <property type="match status" value="1"/>
</dbReference>
<dbReference type="GO" id="GO:0017056">
    <property type="term" value="F:structural constituent of nuclear pore"/>
    <property type="evidence" value="ECO:0000318"/>
    <property type="project" value="GO_Central"/>
</dbReference>
<feature type="coiled-coil region" evidence="4">
    <location>
        <begin position="225"/>
        <end position="259"/>
    </location>
</feature>
<evidence type="ECO:0000256" key="3">
    <source>
        <dbReference type="ARBA" id="ARBA00023242"/>
    </source>
</evidence>
<evidence type="ECO:0000259" key="6">
    <source>
        <dbReference type="Pfam" id="PF07926"/>
    </source>
</evidence>
<dbReference type="GO" id="GO:0005643">
    <property type="term" value="C:nuclear pore"/>
    <property type="evidence" value="ECO:0000318"/>
    <property type="project" value="GO_Central"/>
</dbReference>
<feature type="coiled-coil region" evidence="4">
    <location>
        <begin position="1211"/>
        <end position="1286"/>
    </location>
</feature>